<evidence type="ECO:0000256" key="1">
    <source>
        <dbReference type="SAM" id="MobiDB-lite"/>
    </source>
</evidence>
<proteinExistence type="predicted"/>
<feature type="region of interest" description="Disordered" evidence="1">
    <location>
        <begin position="1"/>
        <end position="25"/>
    </location>
</feature>
<dbReference type="Proteomes" id="UP000635387">
    <property type="component" value="Unassembled WGS sequence"/>
</dbReference>
<name>A0ABQ3LGU5_9PSEU</name>
<gene>
    <name evidence="2" type="ORF">GCM10017790_26800</name>
</gene>
<evidence type="ECO:0000313" key="2">
    <source>
        <dbReference type="EMBL" id="GHH13980.1"/>
    </source>
</evidence>
<dbReference type="RefSeq" id="WP_191254834.1">
    <property type="nucleotide sequence ID" value="NZ_BNAY01000003.1"/>
</dbReference>
<sequence>MLDELNSRRAGKRESRADGQLNINPSAERSYFFRGTIFHSCGRRMAGDTKQQDSLLPVPTGTNNRG</sequence>
<accession>A0ABQ3LGU5</accession>
<comment type="caution">
    <text evidence="2">The sequence shown here is derived from an EMBL/GenBank/DDBJ whole genome shotgun (WGS) entry which is preliminary data.</text>
</comment>
<reference evidence="3" key="1">
    <citation type="journal article" date="2019" name="Int. J. Syst. Evol. Microbiol.">
        <title>The Global Catalogue of Microorganisms (GCM) 10K type strain sequencing project: providing services to taxonomists for standard genome sequencing and annotation.</title>
        <authorList>
            <consortium name="The Broad Institute Genomics Platform"/>
            <consortium name="The Broad Institute Genome Sequencing Center for Infectious Disease"/>
            <person name="Wu L."/>
            <person name="Ma J."/>
        </authorList>
    </citation>
    <scope>NUCLEOTIDE SEQUENCE [LARGE SCALE GENOMIC DNA]</scope>
    <source>
        <strain evidence="3">CGMCC 4.7683</strain>
    </source>
</reference>
<evidence type="ECO:0000313" key="3">
    <source>
        <dbReference type="Proteomes" id="UP000635387"/>
    </source>
</evidence>
<organism evidence="2 3">
    <name type="scientific">Amycolatopsis oliviviridis</name>
    <dbReference type="NCBI Taxonomy" id="1471590"/>
    <lineage>
        <taxon>Bacteria</taxon>
        <taxon>Bacillati</taxon>
        <taxon>Actinomycetota</taxon>
        <taxon>Actinomycetes</taxon>
        <taxon>Pseudonocardiales</taxon>
        <taxon>Pseudonocardiaceae</taxon>
        <taxon>Amycolatopsis</taxon>
    </lineage>
</organism>
<keyword evidence="3" id="KW-1185">Reference proteome</keyword>
<dbReference type="EMBL" id="BNAY01000003">
    <property type="protein sequence ID" value="GHH13980.1"/>
    <property type="molecule type" value="Genomic_DNA"/>
</dbReference>
<protein>
    <submittedName>
        <fullName evidence="2">Uncharacterized protein</fullName>
    </submittedName>
</protein>
<feature type="region of interest" description="Disordered" evidence="1">
    <location>
        <begin position="43"/>
        <end position="66"/>
    </location>
</feature>